<dbReference type="Proteomes" id="UP000193466">
    <property type="component" value="Unassembled WGS sequence"/>
</dbReference>
<dbReference type="EMBL" id="LT906434">
    <property type="protein sequence ID" value="SNU79067.1"/>
    <property type="molecule type" value="Genomic_DNA"/>
</dbReference>
<name>A0A1X3CRY8_9NEIS</name>
<dbReference type="RefSeq" id="WP_095197828.1">
    <property type="nucleotide sequence ID" value="NZ_LT906434.1"/>
</dbReference>
<dbReference type="Proteomes" id="UP000215033">
    <property type="component" value="Chromosome 1"/>
</dbReference>
<feature type="chain" id="PRO_5044568041" description="Lipoprotein" evidence="1">
    <location>
        <begin position="19"/>
        <end position="205"/>
    </location>
</feature>
<evidence type="ECO:0000313" key="7">
    <source>
        <dbReference type="Proteomes" id="UP000254055"/>
    </source>
</evidence>
<keyword evidence="5" id="KW-1185">Reference proteome</keyword>
<evidence type="ECO:0000313" key="5">
    <source>
        <dbReference type="Proteomes" id="UP000193466"/>
    </source>
</evidence>
<dbReference type="STRING" id="326523.BWD10_04765"/>
<evidence type="ECO:0000313" key="4">
    <source>
        <dbReference type="EMBL" id="SUA44161.1"/>
    </source>
</evidence>
<dbReference type="EMBL" id="MTBM01000005">
    <property type="protein sequence ID" value="OSI10372.1"/>
    <property type="molecule type" value="Genomic_DNA"/>
</dbReference>
<feature type="signal peptide" evidence="1">
    <location>
        <begin position="1"/>
        <end position="18"/>
    </location>
</feature>
<dbReference type="OrthoDB" id="660752at2"/>
<dbReference type="EMBL" id="UGRS01000002">
    <property type="protein sequence ID" value="SUA44161.1"/>
    <property type="molecule type" value="Genomic_DNA"/>
</dbReference>
<dbReference type="Proteomes" id="UP000254055">
    <property type="component" value="Unassembled WGS sequence"/>
</dbReference>
<organism evidence="4 7">
    <name type="scientific">Neisseria zoodegmatis</name>
    <dbReference type="NCBI Taxonomy" id="326523"/>
    <lineage>
        <taxon>Bacteria</taxon>
        <taxon>Pseudomonadati</taxon>
        <taxon>Pseudomonadota</taxon>
        <taxon>Betaproteobacteria</taxon>
        <taxon>Neisseriales</taxon>
        <taxon>Neisseriaceae</taxon>
        <taxon>Neisseria</taxon>
    </lineage>
</organism>
<dbReference type="AlphaFoldDB" id="A0A1X3CRY8"/>
<reference evidence="2 5" key="1">
    <citation type="submission" date="2017-01" db="EMBL/GenBank/DDBJ databases">
        <authorList>
            <person name="Wolfgang W.J."/>
            <person name="Cole J."/>
            <person name="Wroblewski D."/>
            <person name="Mcginnis J."/>
            <person name="Musser K.A."/>
        </authorList>
    </citation>
    <scope>NUCLEOTIDE SEQUENCE [LARGE SCALE GENOMIC DNA]</scope>
    <source>
        <strain evidence="2 5">DSM 21643</strain>
    </source>
</reference>
<evidence type="ECO:0000313" key="6">
    <source>
        <dbReference type="Proteomes" id="UP000215033"/>
    </source>
</evidence>
<proteinExistence type="predicted"/>
<reference evidence="4 7" key="3">
    <citation type="submission" date="2018-06" db="EMBL/GenBank/DDBJ databases">
        <authorList>
            <consortium name="Pathogen Informatics"/>
            <person name="Doyle S."/>
        </authorList>
    </citation>
    <scope>NUCLEOTIDE SEQUENCE [LARGE SCALE GENOMIC DNA]</scope>
    <source>
        <strain evidence="4 7">NCTC12229</strain>
    </source>
</reference>
<keyword evidence="1" id="KW-0732">Signal</keyword>
<gene>
    <name evidence="2" type="ORF">BWD10_04765</name>
    <name evidence="4" type="ORF">NCTC12229_01646</name>
    <name evidence="3" type="ORF">SAMEA4504057_00554</name>
</gene>
<dbReference type="KEGG" id="nzo:SAMEA4504057_0554"/>
<evidence type="ECO:0000313" key="2">
    <source>
        <dbReference type="EMBL" id="OSI10372.1"/>
    </source>
</evidence>
<protein>
    <recommendedName>
        <fullName evidence="8">Lipoprotein</fullName>
    </recommendedName>
</protein>
<evidence type="ECO:0000313" key="3">
    <source>
        <dbReference type="EMBL" id="SNU79067.1"/>
    </source>
</evidence>
<reference evidence="3 6" key="2">
    <citation type="submission" date="2017-06" db="EMBL/GenBank/DDBJ databases">
        <authorList>
            <consortium name="Pathogen Informatics"/>
        </authorList>
    </citation>
    <scope>NUCLEOTIDE SEQUENCE [LARGE SCALE GENOMIC DNA]</scope>
    <source>
        <strain evidence="3 6">NCTC12230</strain>
    </source>
</reference>
<evidence type="ECO:0008006" key="8">
    <source>
        <dbReference type="Google" id="ProtNLM"/>
    </source>
</evidence>
<evidence type="ECO:0000256" key="1">
    <source>
        <dbReference type="SAM" id="SignalP"/>
    </source>
</evidence>
<sequence>MRFPSKLLILCACLSAFALNGCNQSDAHTPIPAQSAQAEAEIVQGNFLENAEALQAAETALKNLPQFRGKDLMFFENIDFFSGVRPRIELDIQDPNRPGKIDHYLYEHGKWRYTDTMRITPEVNIPANLSPLAMVRFADAATIAAKWAEKARSVNAVITEPYYVSFVLLEKQQKRFWHTATLEAVGKQYYLSFHLNGTVWEFKKL</sequence>
<accession>A0A1X3CRY8</accession>